<evidence type="ECO:0000313" key="3">
    <source>
        <dbReference type="Proteomes" id="UP000253961"/>
    </source>
</evidence>
<name>A0A369Q2Y5_9SPHI</name>
<dbReference type="AlphaFoldDB" id="A0A369Q2Y5"/>
<evidence type="ECO:0000313" key="2">
    <source>
        <dbReference type="EMBL" id="RDC56678.1"/>
    </source>
</evidence>
<dbReference type="SUPFAM" id="SSF48452">
    <property type="entry name" value="TPR-like"/>
    <property type="match status" value="1"/>
</dbReference>
<keyword evidence="2" id="KW-0449">Lipoprotein</keyword>
<comment type="caution">
    <text evidence="2">The sequence shown here is derived from an EMBL/GenBank/DDBJ whole genome shotgun (WGS) entry which is preliminary data.</text>
</comment>
<dbReference type="InterPro" id="IPR011990">
    <property type="entry name" value="TPR-like_helical_dom_sf"/>
</dbReference>
<dbReference type="PROSITE" id="PS51257">
    <property type="entry name" value="PROKAR_LIPOPROTEIN"/>
    <property type="match status" value="1"/>
</dbReference>
<dbReference type="EMBL" id="QPKV01000003">
    <property type="protein sequence ID" value="RDC56678.1"/>
    <property type="molecule type" value="Genomic_DNA"/>
</dbReference>
<organism evidence="2 3">
    <name type="scientific">Pedobacter chinensis</name>
    <dbReference type="NCBI Taxonomy" id="2282421"/>
    <lineage>
        <taxon>Bacteria</taxon>
        <taxon>Pseudomonadati</taxon>
        <taxon>Bacteroidota</taxon>
        <taxon>Sphingobacteriia</taxon>
        <taxon>Sphingobacteriales</taxon>
        <taxon>Sphingobacteriaceae</taxon>
        <taxon>Pedobacter</taxon>
    </lineage>
</organism>
<sequence length="564" mass="60467">MRKIFNILIVGAVILSSSSCKKFLDVNQNPNNPTTDNQVSPTLVLPQAIVTSAAAMNNYDNVGAWTGGYKANAGGYGGWGTVWTYDFTTADYAAVWTGTFEGINQLNYVINNSTANGPFKYHFAMAKIMRSFLYQKLVDQYGDVPYSEVGQGLNNLAPKYDKFSDVYQAVFADLTSSIAILNTAADANTVAVAAGQDPLFGGSGAASLTRWKQFANTIRLKMLIRARNVSALTAWVATSKASLPTASADYLTDDAIVQPGYTSTNANQFNPRWSVYAWNNTGASLGSGLSNVPTPWILSFYNGGKLADDVRGQMIYASYGTNVSNNISGNTITFIGPSTNQLGYDTEPVKRGVGGSYWYSGKPRATRPTGTTANAATDVAGVLKGATMGTVLILGAESYFLQAEAALPSVNLVAGNSETLFDNGITASYNYLGKNSAGTYIWTTPASTLVTNYKAANTTKLTVNFAATTTDEQKLEAIITQKYIAVNMITSEEGWNEYRRTGYPKIINGANGALETFASIKSAKATADKLPTRILYPAIEFQVNTENVPKGVTTTTPIFYAKPL</sequence>
<gene>
    <name evidence="2" type="ORF">DU508_05570</name>
</gene>
<reference evidence="2 3" key="1">
    <citation type="submission" date="2018-07" db="EMBL/GenBank/DDBJ databases">
        <title>Pedobacter sp. nov., isolated from soil.</title>
        <authorList>
            <person name="Zhou L.Y."/>
            <person name="Du Z.J."/>
        </authorList>
    </citation>
    <scope>NUCLEOTIDE SEQUENCE [LARGE SCALE GENOMIC DNA]</scope>
    <source>
        <strain evidence="2 3">JDX94</strain>
    </source>
</reference>
<dbReference type="OrthoDB" id="9766256at2"/>
<dbReference type="RefSeq" id="WP_115401867.1">
    <property type="nucleotide sequence ID" value="NZ_QPKV01000003.1"/>
</dbReference>
<feature type="chain" id="PRO_5016744761" evidence="1">
    <location>
        <begin position="23"/>
        <end position="564"/>
    </location>
</feature>
<dbReference type="Proteomes" id="UP000253961">
    <property type="component" value="Unassembled WGS sequence"/>
</dbReference>
<keyword evidence="1" id="KW-0732">Signal</keyword>
<proteinExistence type="predicted"/>
<dbReference type="Gene3D" id="1.25.40.390">
    <property type="match status" value="1"/>
</dbReference>
<evidence type="ECO:0000256" key="1">
    <source>
        <dbReference type="SAM" id="SignalP"/>
    </source>
</evidence>
<accession>A0A369Q2Y5</accession>
<feature type="signal peptide" evidence="1">
    <location>
        <begin position="1"/>
        <end position="22"/>
    </location>
</feature>
<dbReference type="InterPro" id="IPR041662">
    <property type="entry name" value="SusD-like_2"/>
</dbReference>
<protein>
    <submittedName>
        <fullName evidence="2">SusD/RagB family nutrient-binding outer membrane lipoprotein</fullName>
    </submittedName>
</protein>
<dbReference type="Pfam" id="PF12771">
    <property type="entry name" value="SusD-like_2"/>
    <property type="match status" value="1"/>
</dbReference>
<keyword evidence="3" id="KW-1185">Reference proteome</keyword>